<protein>
    <submittedName>
        <fullName evidence="2">tRNA (Adenosine(37)-N6)-threonylcarbamoyltransferase complex dimerization subunit type 1 TsaB</fullName>
        <ecNumber evidence="2">2.3.1.234</ecNumber>
    </submittedName>
</protein>
<reference evidence="2" key="1">
    <citation type="submission" date="2023-03" db="EMBL/GenBank/DDBJ databases">
        <title>Edaphobacter sp.</title>
        <authorList>
            <person name="Huber K.J."/>
            <person name="Papendorf J."/>
            <person name="Pilke C."/>
            <person name="Bunk B."/>
            <person name="Sproeer C."/>
            <person name="Pester M."/>
        </authorList>
    </citation>
    <scope>NUCLEOTIDE SEQUENCE</scope>
    <source>
        <strain evidence="2">DSM 110680</strain>
    </source>
</reference>
<dbReference type="GO" id="GO:0002949">
    <property type="term" value="P:tRNA threonylcarbamoyladenosine modification"/>
    <property type="evidence" value="ECO:0007669"/>
    <property type="project" value="InterPro"/>
</dbReference>
<dbReference type="GO" id="GO:0061711">
    <property type="term" value="F:tRNA N(6)-L-threonylcarbamoyladenine synthase activity"/>
    <property type="evidence" value="ECO:0007669"/>
    <property type="project" value="UniProtKB-EC"/>
</dbReference>
<dbReference type="NCBIfam" id="TIGR03725">
    <property type="entry name" value="T6A_YeaZ"/>
    <property type="match status" value="1"/>
</dbReference>
<evidence type="ECO:0000313" key="2">
    <source>
        <dbReference type="EMBL" id="XBH19857.1"/>
    </source>
</evidence>
<gene>
    <name evidence="2" type="primary">tsaB</name>
    <name evidence="2" type="ORF">P8935_11185</name>
</gene>
<dbReference type="EC" id="2.3.1.234" evidence="2"/>
<dbReference type="AlphaFoldDB" id="A0AAU7DRF5"/>
<feature type="domain" description="Gcp-like" evidence="1">
    <location>
        <begin position="47"/>
        <end position="136"/>
    </location>
</feature>
<sequence length="240" mass="24834">MQGTQSVAEMRAEADFLVLGVDTCGPSGTVALARLKSGAARILRQTELAGRSFSATLVAAIGDLLTGFGIKLGEIGAIVVTSGPGSFTGVRVGLSAVKGLAEPGQIPVVAVSRLGVLSAKAGVGSAALDAHRHEVFLRLVGEDGCTRELLAGAEELSDVHAQPAQIAVCDDQAAELLKASWQGVELVRSDAPTAADAIQLCVARILRREFDDLALLDGHYLRRSDAEIFGDPTAPKAQRA</sequence>
<keyword evidence="2" id="KW-0012">Acyltransferase</keyword>
<organism evidence="2">
    <name type="scientific">Telmatobacter sp. DSM 110680</name>
    <dbReference type="NCBI Taxonomy" id="3036704"/>
    <lineage>
        <taxon>Bacteria</taxon>
        <taxon>Pseudomonadati</taxon>
        <taxon>Acidobacteriota</taxon>
        <taxon>Terriglobia</taxon>
        <taxon>Terriglobales</taxon>
        <taxon>Acidobacteriaceae</taxon>
        <taxon>Telmatobacter</taxon>
    </lineage>
</organism>
<accession>A0AAU7DRF5</accession>
<dbReference type="RefSeq" id="WP_348265079.1">
    <property type="nucleotide sequence ID" value="NZ_CP121196.1"/>
</dbReference>
<dbReference type="Gene3D" id="3.30.420.40">
    <property type="match status" value="2"/>
</dbReference>
<evidence type="ECO:0000259" key="1">
    <source>
        <dbReference type="Pfam" id="PF00814"/>
    </source>
</evidence>
<dbReference type="EMBL" id="CP121196">
    <property type="protein sequence ID" value="XBH19857.1"/>
    <property type="molecule type" value="Genomic_DNA"/>
</dbReference>
<dbReference type="InterPro" id="IPR043129">
    <property type="entry name" value="ATPase_NBD"/>
</dbReference>
<name>A0AAU7DRF5_9BACT</name>
<dbReference type="SUPFAM" id="SSF53067">
    <property type="entry name" value="Actin-like ATPase domain"/>
    <property type="match status" value="1"/>
</dbReference>
<proteinExistence type="predicted"/>
<keyword evidence="2" id="KW-0808">Transferase</keyword>
<dbReference type="InterPro" id="IPR022496">
    <property type="entry name" value="T6A_TsaB"/>
</dbReference>
<dbReference type="Pfam" id="PF00814">
    <property type="entry name" value="TsaD"/>
    <property type="match status" value="1"/>
</dbReference>
<dbReference type="InterPro" id="IPR000905">
    <property type="entry name" value="Gcp-like_dom"/>
</dbReference>